<dbReference type="GO" id="GO:0016787">
    <property type="term" value="F:hydrolase activity"/>
    <property type="evidence" value="ECO:0007669"/>
    <property type="project" value="UniProtKB-KW"/>
</dbReference>
<proteinExistence type="predicted"/>
<dbReference type="InterPro" id="IPR022742">
    <property type="entry name" value="Hydrolase_4"/>
</dbReference>
<dbReference type="InterPro" id="IPR029058">
    <property type="entry name" value="AB_hydrolase_fold"/>
</dbReference>
<dbReference type="Pfam" id="PF12146">
    <property type="entry name" value="Hydrolase_4"/>
    <property type="match status" value="1"/>
</dbReference>
<dbReference type="SUPFAM" id="SSF53474">
    <property type="entry name" value="alpha/beta-Hydrolases"/>
    <property type="match status" value="1"/>
</dbReference>
<organism evidence="2 3">
    <name type="scientific">Rhodophyticola porphyridii</name>
    <dbReference type="NCBI Taxonomy" id="1852017"/>
    <lineage>
        <taxon>Bacteria</taxon>
        <taxon>Pseudomonadati</taxon>
        <taxon>Pseudomonadota</taxon>
        <taxon>Alphaproteobacteria</taxon>
        <taxon>Rhodobacterales</taxon>
        <taxon>Roseobacteraceae</taxon>
        <taxon>Rhodophyticola</taxon>
    </lineage>
</organism>
<evidence type="ECO:0000313" key="3">
    <source>
        <dbReference type="Proteomes" id="UP000281343"/>
    </source>
</evidence>
<name>A0A3L9YDB6_9RHOB</name>
<dbReference type="Proteomes" id="UP000281343">
    <property type="component" value="Unassembled WGS sequence"/>
</dbReference>
<dbReference type="OrthoDB" id="5416147at2"/>
<protein>
    <submittedName>
        <fullName evidence="2">Alpha/beta fold hydrolase</fullName>
    </submittedName>
</protein>
<feature type="domain" description="Serine aminopeptidase S33" evidence="1">
    <location>
        <begin position="79"/>
        <end position="277"/>
    </location>
</feature>
<keyword evidence="2" id="KW-0378">Hydrolase</keyword>
<evidence type="ECO:0000313" key="2">
    <source>
        <dbReference type="EMBL" id="RMA40960.1"/>
    </source>
</evidence>
<comment type="caution">
    <text evidence="2">The sequence shown here is derived from an EMBL/GenBank/DDBJ whole genome shotgun (WGS) entry which is preliminary data.</text>
</comment>
<dbReference type="RefSeq" id="WP_121899390.1">
    <property type="nucleotide sequence ID" value="NZ_RCNT01000010.1"/>
</dbReference>
<reference evidence="2 3" key="1">
    <citation type="submission" date="2018-10" db="EMBL/GenBank/DDBJ databases">
        <authorList>
            <person name="Jung H.S."/>
            <person name="Jeon C.O."/>
        </authorList>
    </citation>
    <scope>NUCLEOTIDE SEQUENCE [LARGE SCALE GENOMIC DNA]</scope>
    <source>
        <strain evidence="2 3">MA-7-27</strain>
    </source>
</reference>
<dbReference type="Gene3D" id="3.40.50.1820">
    <property type="entry name" value="alpha/beta hydrolase"/>
    <property type="match status" value="1"/>
</dbReference>
<evidence type="ECO:0000259" key="1">
    <source>
        <dbReference type="Pfam" id="PF12146"/>
    </source>
</evidence>
<keyword evidence="3" id="KW-1185">Reference proteome</keyword>
<dbReference type="EMBL" id="RCNT01000010">
    <property type="protein sequence ID" value="RMA40960.1"/>
    <property type="molecule type" value="Genomic_DNA"/>
</dbReference>
<dbReference type="AlphaFoldDB" id="A0A3L9YDB6"/>
<sequence>MRSLGRWLGRALLVLVLLVAAVWIFAPAEPVERAGPVAVDLGDPAAFYAAREAMFDDITPGTEARIIWAGEAGARAPLAVLYIHGFSATSEEIRPVPDTVAAELGANLVYPRLTGHGRGGTAMAEARAGDWIDDTAEALAVARAVGERVLVIGTSTGATLAAIAVTEPDMAEAIAGAIMVSANFELANPAAVLLEWPAARVWVPWLVGDTRSFDVQNARHGTYWTPSYPTVAAVPLAALMREARNRDYTDVTVPLLSIYSPEDQVISAEAAQAFADGWGGPVTAVPLDLPEEGADPYSHVIAGDILSPAMSAPVTDLILDWVATQGL</sequence>
<gene>
    <name evidence="2" type="ORF">D9R08_17585</name>
</gene>
<accession>A0A3L9YDB6</accession>